<comment type="pathway">
    <text evidence="3 11">Cofactor biosynthesis; thiamine diphosphate biosynthesis; 4-methyl-5-(2-phosphoethyl)-thiazole from 5-(2-hydroxyethyl)-4-methylthiazole: step 1/1.</text>
</comment>
<evidence type="ECO:0000256" key="2">
    <source>
        <dbReference type="ARBA" id="ARBA00001946"/>
    </source>
</evidence>
<evidence type="ECO:0000256" key="10">
    <source>
        <dbReference type="ARBA" id="ARBA00022977"/>
    </source>
</evidence>
<keyword evidence="13" id="KW-1185">Reference proteome</keyword>
<feature type="binding site" evidence="11">
    <location>
        <position position="17"/>
    </location>
    <ligand>
        <name>substrate</name>
    </ligand>
</feature>
<dbReference type="NCBIfam" id="NF006830">
    <property type="entry name" value="PRK09355.1"/>
    <property type="match status" value="1"/>
</dbReference>
<dbReference type="HAMAP" id="MF_00228">
    <property type="entry name" value="Thz_kinase"/>
    <property type="match status" value="1"/>
</dbReference>
<keyword evidence="7 11" id="KW-0418">Kinase</keyword>
<dbReference type="eggNOG" id="COG2145">
    <property type="taxonomic scope" value="Bacteria"/>
</dbReference>
<comment type="function">
    <text evidence="11">Catalyzes the phosphorylation of the hydroxyl group of 4-methyl-5-beta-hydroxyethylthiazole (THZ).</text>
</comment>
<gene>
    <name evidence="11" type="primary">thiM</name>
    <name evidence="12" type="ORF">HMPREF0080_01241</name>
</gene>
<comment type="similarity">
    <text evidence="11">Belongs to the Thz kinase family.</text>
</comment>
<keyword evidence="10 11" id="KW-0784">Thiamine biosynthesis</keyword>
<dbReference type="Proteomes" id="UP000005481">
    <property type="component" value="Unassembled WGS sequence"/>
</dbReference>
<organism evidence="12 13">
    <name type="scientific">Anaeroglobus geminatus F0357</name>
    <dbReference type="NCBI Taxonomy" id="861450"/>
    <lineage>
        <taxon>Bacteria</taxon>
        <taxon>Bacillati</taxon>
        <taxon>Bacillota</taxon>
        <taxon>Negativicutes</taxon>
        <taxon>Veillonellales</taxon>
        <taxon>Veillonellaceae</taxon>
        <taxon>Anaeroglobus</taxon>
    </lineage>
</organism>
<dbReference type="UniPathway" id="UPA00060">
    <property type="reaction ID" value="UER00139"/>
</dbReference>
<dbReference type="PATRIC" id="fig|861450.3.peg.1156"/>
<evidence type="ECO:0000313" key="13">
    <source>
        <dbReference type="Proteomes" id="UP000005481"/>
    </source>
</evidence>
<dbReference type="Gene3D" id="3.40.1190.20">
    <property type="match status" value="1"/>
</dbReference>
<evidence type="ECO:0000256" key="6">
    <source>
        <dbReference type="ARBA" id="ARBA00022741"/>
    </source>
</evidence>
<evidence type="ECO:0000313" key="12">
    <source>
        <dbReference type="EMBL" id="EHM40387.1"/>
    </source>
</evidence>
<reference evidence="12 13" key="1">
    <citation type="submission" date="2011-08" db="EMBL/GenBank/DDBJ databases">
        <authorList>
            <person name="Weinstock G."/>
            <person name="Sodergren E."/>
            <person name="Clifton S."/>
            <person name="Fulton L."/>
            <person name="Fulton B."/>
            <person name="Courtney L."/>
            <person name="Fronick C."/>
            <person name="Harrison M."/>
            <person name="Strong C."/>
            <person name="Farmer C."/>
            <person name="Delahaunty K."/>
            <person name="Markovic C."/>
            <person name="Hall O."/>
            <person name="Minx P."/>
            <person name="Tomlinson C."/>
            <person name="Mitreva M."/>
            <person name="Hou S."/>
            <person name="Chen J."/>
            <person name="Wollam A."/>
            <person name="Pepin K.H."/>
            <person name="Johnson M."/>
            <person name="Bhonagiri V."/>
            <person name="Zhang X."/>
            <person name="Suruliraj S."/>
            <person name="Warren W."/>
            <person name="Chinwalla A."/>
            <person name="Mardis E.R."/>
            <person name="Wilson R.K."/>
        </authorList>
    </citation>
    <scope>NUCLEOTIDE SEQUENCE [LARGE SCALE GENOMIC DNA]</scope>
    <source>
        <strain evidence="12 13">F0357</strain>
    </source>
</reference>
<dbReference type="EMBL" id="AGCJ01000046">
    <property type="protein sequence ID" value="EHM40387.1"/>
    <property type="molecule type" value="Genomic_DNA"/>
</dbReference>
<dbReference type="STRING" id="861450.HMPREF0080_01241"/>
<evidence type="ECO:0000256" key="4">
    <source>
        <dbReference type="ARBA" id="ARBA00022679"/>
    </source>
</evidence>
<dbReference type="PIRSF" id="PIRSF000513">
    <property type="entry name" value="Thz_kinase"/>
    <property type="match status" value="1"/>
</dbReference>
<keyword evidence="5 11" id="KW-0479">Metal-binding</keyword>
<dbReference type="SUPFAM" id="SSF53613">
    <property type="entry name" value="Ribokinase-like"/>
    <property type="match status" value="1"/>
</dbReference>
<evidence type="ECO:0000256" key="3">
    <source>
        <dbReference type="ARBA" id="ARBA00004868"/>
    </source>
</evidence>
<keyword evidence="9 11" id="KW-0460">Magnesium</keyword>
<dbReference type="GO" id="GO:0009228">
    <property type="term" value="P:thiamine biosynthetic process"/>
    <property type="evidence" value="ECO:0007669"/>
    <property type="project" value="UniProtKB-KW"/>
</dbReference>
<dbReference type="InterPro" id="IPR029056">
    <property type="entry name" value="Ribokinase-like"/>
</dbReference>
<sequence>MNDCANITLAVGAKPVMARALPEVAETAAAADSLLLNLGTLQESTVQSMHAAAAAAVRKGIPVVLDPVGAGGTAWRTETALALVRTYPFAAIRGNMSEIISLAEGKWGINAGVDNGSDRIMTASLAEKLSMTLHTVIAVTGKVDTISDGDRVVQVHNGNPLLPYITGTGCMTTALIASYAAVADPFTAALSGVLTMGIAGEIAGRNCGTAGPGTLRSVLADEIYNLTEERIYAYGKVVIINE</sequence>
<keyword evidence="4 11" id="KW-0808">Transferase</keyword>
<accession>G9YHV7</accession>
<comment type="cofactor">
    <cofactor evidence="2 11">
        <name>Mg(2+)</name>
        <dbReference type="ChEBI" id="CHEBI:18420"/>
    </cofactor>
</comment>
<dbReference type="EC" id="2.7.1.50" evidence="11"/>
<comment type="catalytic activity">
    <reaction evidence="1 11">
        <text>5-(2-hydroxyethyl)-4-methylthiazole + ATP = 4-methyl-5-(2-phosphooxyethyl)-thiazole + ADP + H(+)</text>
        <dbReference type="Rhea" id="RHEA:24212"/>
        <dbReference type="ChEBI" id="CHEBI:15378"/>
        <dbReference type="ChEBI" id="CHEBI:17957"/>
        <dbReference type="ChEBI" id="CHEBI:30616"/>
        <dbReference type="ChEBI" id="CHEBI:58296"/>
        <dbReference type="ChEBI" id="CHEBI:456216"/>
        <dbReference type="EC" id="2.7.1.50"/>
    </reaction>
</comment>
<feature type="binding site" evidence="11">
    <location>
        <position position="167"/>
    </location>
    <ligand>
        <name>substrate</name>
    </ligand>
</feature>
<keyword evidence="6 11" id="KW-0547">Nucleotide-binding</keyword>
<protein>
    <recommendedName>
        <fullName evidence="11">Hydroxyethylthiazole kinase</fullName>
        <ecNumber evidence="11">2.7.1.50</ecNumber>
    </recommendedName>
    <alternativeName>
        <fullName evidence="11">4-methyl-5-beta-hydroxyethylthiazole kinase</fullName>
        <shortName evidence="11">TH kinase</shortName>
        <shortName evidence="11">Thz kinase</shortName>
    </alternativeName>
</protein>
<feature type="binding site" evidence="11">
    <location>
        <position position="140"/>
    </location>
    <ligand>
        <name>ATP</name>
        <dbReference type="ChEBI" id="CHEBI:30616"/>
    </ligand>
</feature>
<dbReference type="Pfam" id="PF02110">
    <property type="entry name" value="HK"/>
    <property type="match status" value="1"/>
</dbReference>
<dbReference type="HOGENOM" id="CLU_019943_0_1_9"/>
<dbReference type="PRINTS" id="PR01099">
    <property type="entry name" value="HYETHTZKNASE"/>
</dbReference>
<evidence type="ECO:0000256" key="7">
    <source>
        <dbReference type="ARBA" id="ARBA00022777"/>
    </source>
</evidence>
<feature type="binding site" evidence="11">
    <location>
        <position position="93"/>
    </location>
    <ligand>
        <name>ATP</name>
        <dbReference type="ChEBI" id="CHEBI:30616"/>
    </ligand>
</feature>
<comment type="caution">
    <text evidence="12">The sequence shown here is derived from an EMBL/GenBank/DDBJ whole genome shotgun (WGS) entry which is preliminary data.</text>
</comment>
<evidence type="ECO:0000256" key="9">
    <source>
        <dbReference type="ARBA" id="ARBA00022842"/>
    </source>
</evidence>
<evidence type="ECO:0000256" key="1">
    <source>
        <dbReference type="ARBA" id="ARBA00001771"/>
    </source>
</evidence>
<evidence type="ECO:0000256" key="11">
    <source>
        <dbReference type="HAMAP-Rule" id="MF_00228"/>
    </source>
</evidence>
<proteinExistence type="inferred from homology"/>
<name>G9YHV7_9FIRM</name>
<dbReference type="GO" id="GO:0000287">
    <property type="term" value="F:magnesium ion binding"/>
    <property type="evidence" value="ECO:0007669"/>
    <property type="project" value="UniProtKB-UniRule"/>
</dbReference>
<dbReference type="InterPro" id="IPR000417">
    <property type="entry name" value="Hyethyz_kinase"/>
</dbReference>
<evidence type="ECO:0000256" key="8">
    <source>
        <dbReference type="ARBA" id="ARBA00022840"/>
    </source>
</evidence>
<dbReference type="GO" id="GO:0005524">
    <property type="term" value="F:ATP binding"/>
    <property type="evidence" value="ECO:0007669"/>
    <property type="project" value="UniProtKB-UniRule"/>
</dbReference>
<keyword evidence="8 11" id="KW-0067">ATP-binding</keyword>
<dbReference type="GO" id="GO:0004417">
    <property type="term" value="F:hydroxyethylthiazole kinase activity"/>
    <property type="evidence" value="ECO:0007669"/>
    <property type="project" value="UniProtKB-UniRule"/>
</dbReference>
<dbReference type="AlphaFoldDB" id="G9YHV7"/>
<evidence type="ECO:0000256" key="5">
    <source>
        <dbReference type="ARBA" id="ARBA00022723"/>
    </source>
</evidence>
<dbReference type="GO" id="GO:0009229">
    <property type="term" value="P:thiamine diphosphate biosynthetic process"/>
    <property type="evidence" value="ECO:0007669"/>
    <property type="project" value="UniProtKB-UniRule"/>
</dbReference>
<dbReference type="CDD" id="cd01170">
    <property type="entry name" value="THZ_kinase"/>
    <property type="match status" value="1"/>
</dbReference>